<feature type="non-terminal residue" evidence="5">
    <location>
        <position position="1"/>
    </location>
</feature>
<dbReference type="InterPro" id="IPR050541">
    <property type="entry name" value="LRR_TM_domain-containing"/>
</dbReference>
<proteinExistence type="predicted"/>
<dbReference type="Proteomes" id="UP000075809">
    <property type="component" value="Unassembled WGS sequence"/>
</dbReference>
<accession>A0A151WNM4</accession>
<evidence type="ECO:0000256" key="1">
    <source>
        <dbReference type="ARBA" id="ARBA00022614"/>
    </source>
</evidence>
<dbReference type="InterPro" id="IPR001611">
    <property type="entry name" value="Leu-rich_rpt"/>
</dbReference>
<dbReference type="PROSITE" id="PS51450">
    <property type="entry name" value="LRR"/>
    <property type="match status" value="1"/>
</dbReference>
<keyword evidence="2 4" id="KW-0732">Signal</keyword>
<evidence type="ECO:0000256" key="3">
    <source>
        <dbReference type="ARBA" id="ARBA00022737"/>
    </source>
</evidence>
<dbReference type="InterPro" id="IPR003591">
    <property type="entry name" value="Leu-rich_rpt_typical-subtyp"/>
</dbReference>
<keyword evidence="3" id="KW-0677">Repeat</keyword>
<evidence type="ECO:0000313" key="5">
    <source>
        <dbReference type="EMBL" id="KYQ49466.1"/>
    </source>
</evidence>
<feature type="signal peptide" evidence="4">
    <location>
        <begin position="1"/>
        <end position="20"/>
    </location>
</feature>
<dbReference type="PANTHER" id="PTHR24369">
    <property type="entry name" value="ANTIGEN BSP, PUTATIVE-RELATED"/>
    <property type="match status" value="1"/>
</dbReference>
<name>A0A151WNM4_9HYME</name>
<protein>
    <submittedName>
        <fullName evidence="5">Vasorin</fullName>
    </submittedName>
</protein>
<dbReference type="Pfam" id="PF13855">
    <property type="entry name" value="LRR_8"/>
    <property type="match status" value="1"/>
</dbReference>
<dbReference type="Gene3D" id="3.80.10.10">
    <property type="entry name" value="Ribonuclease Inhibitor"/>
    <property type="match status" value="1"/>
</dbReference>
<dbReference type="STRING" id="64791.A0A151WNM4"/>
<dbReference type="SMART" id="SM00369">
    <property type="entry name" value="LRR_TYP"/>
    <property type="match status" value="3"/>
</dbReference>
<evidence type="ECO:0000256" key="2">
    <source>
        <dbReference type="ARBA" id="ARBA00022729"/>
    </source>
</evidence>
<dbReference type="GO" id="GO:0005886">
    <property type="term" value="C:plasma membrane"/>
    <property type="evidence" value="ECO:0007669"/>
    <property type="project" value="TreeGrafter"/>
</dbReference>
<dbReference type="PANTHER" id="PTHR24369:SF210">
    <property type="entry name" value="CHAOPTIN-RELATED"/>
    <property type="match status" value="1"/>
</dbReference>
<dbReference type="AlphaFoldDB" id="A0A151WNM4"/>
<feature type="chain" id="PRO_5007591329" evidence="4">
    <location>
        <begin position="21"/>
        <end position="311"/>
    </location>
</feature>
<dbReference type="SUPFAM" id="SSF52058">
    <property type="entry name" value="L domain-like"/>
    <property type="match status" value="1"/>
</dbReference>
<sequence>TMQRLLIIYLLYMLFQAALLSPCVKIVYKQTNDVDFRCTELTTLQQYLDKAWINTTTIAIFDSNIPNIRGHTFVRFGATLMTLDLHESGIQTCENQAFIGLTKLKKLMLWGNKLTYVSGDWFVNMYSLQTLDLSFNFIQWIDNAIFQKLSNLENFYFDYNQLNSVNYDMFAYLGNLTKVKFSKNPWQWAYRARLTWQLENQKVEILDMWEDWNWMNAMIKDCVENGRGELPSDKVLNCVVEKLLVFTHETFSVQERSNVAECSNQTSRLVRCMRPSNATGNTDYETVRRILEDYSTILPSMQRALSPFSLK</sequence>
<gene>
    <name evidence="5" type="ORF">ALC60_11572</name>
</gene>
<dbReference type="EMBL" id="KQ982907">
    <property type="protein sequence ID" value="KYQ49466.1"/>
    <property type="molecule type" value="Genomic_DNA"/>
</dbReference>
<evidence type="ECO:0000313" key="6">
    <source>
        <dbReference type="Proteomes" id="UP000075809"/>
    </source>
</evidence>
<keyword evidence="6" id="KW-1185">Reference proteome</keyword>
<keyword evidence="1" id="KW-0433">Leucine-rich repeat</keyword>
<organism evidence="5 6">
    <name type="scientific">Mycetomoellerius zeteki</name>
    <dbReference type="NCBI Taxonomy" id="64791"/>
    <lineage>
        <taxon>Eukaryota</taxon>
        <taxon>Metazoa</taxon>
        <taxon>Ecdysozoa</taxon>
        <taxon>Arthropoda</taxon>
        <taxon>Hexapoda</taxon>
        <taxon>Insecta</taxon>
        <taxon>Pterygota</taxon>
        <taxon>Neoptera</taxon>
        <taxon>Endopterygota</taxon>
        <taxon>Hymenoptera</taxon>
        <taxon>Apocrita</taxon>
        <taxon>Aculeata</taxon>
        <taxon>Formicoidea</taxon>
        <taxon>Formicidae</taxon>
        <taxon>Myrmicinae</taxon>
        <taxon>Mycetomoellerius</taxon>
    </lineage>
</organism>
<dbReference type="InterPro" id="IPR032675">
    <property type="entry name" value="LRR_dom_sf"/>
</dbReference>
<reference evidence="5 6" key="1">
    <citation type="submission" date="2015-09" db="EMBL/GenBank/DDBJ databases">
        <title>Trachymyrmex zeteki WGS genome.</title>
        <authorList>
            <person name="Nygaard S."/>
            <person name="Hu H."/>
            <person name="Boomsma J."/>
            <person name="Zhang G."/>
        </authorList>
    </citation>
    <scope>NUCLEOTIDE SEQUENCE [LARGE SCALE GENOMIC DNA]</scope>
    <source>
        <strain evidence="5">Tzet28-1</strain>
        <tissue evidence="5">Whole body</tissue>
    </source>
</reference>
<evidence type="ECO:0000256" key="4">
    <source>
        <dbReference type="SAM" id="SignalP"/>
    </source>
</evidence>